<dbReference type="InterPro" id="IPR027417">
    <property type="entry name" value="P-loop_NTPase"/>
</dbReference>
<evidence type="ECO:0000256" key="1">
    <source>
        <dbReference type="ARBA" id="ARBA00010290"/>
    </source>
</evidence>
<dbReference type="PROSITE" id="PS51417">
    <property type="entry name" value="ARF"/>
    <property type="match status" value="1"/>
</dbReference>
<keyword evidence="5" id="KW-0460">Magnesium</keyword>
<reference evidence="6" key="1">
    <citation type="journal article" date="2021" name="Sci. Adv.">
        <title>The American lobster genome reveals insights on longevity, neural, and immune adaptations.</title>
        <authorList>
            <person name="Polinski J.M."/>
            <person name="Zimin A.V."/>
            <person name="Clark K.F."/>
            <person name="Kohn A.B."/>
            <person name="Sadowski N."/>
            <person name="Timp W."/>
            <person name="Ptitsyn A."/>
            <person name="Khanna P."/>
            <person name="Romanova D.Y."/>
            <person name="Williams P."/>
            <person name="Greenwood S.J."/>
            <person name="Moroz L.L."/>
            <person name="Walt D.R."/>
            <person name="Bodnar A.G."/>
        </authorList>
    </citation>
    <scope>NUCLEOTIDE SEQUENCE</scope>
    <source>
        <strain evidence="6">GMGI-L3</strain>
    </source>
</reference>
<evidence type="ECO:0000256" key="5">
    <source>
        <dbReference type="PIRSR" id="PIRSR606689-2"/>
    </source>
</evidence>
<organism evidence="6 7">
    <name type="scientific">Homarus americanus</name>
    <name type="common">American lobster</name>
    <dbReference type="NCBI Taxonomy" id="6706"/>
    <lineage>
        <taxon>Eukaryota</taxon>
        <taxon>Metazoa</taxon>
        <taxon>Ecdysozoa</taxon>
        <taxon>Arthropoda</taxon>
        <taxon>Crustacea</taxon>
        <taxon>Multicrustacea</taxon>
        <taxon>Malacostraca</taxon>
        <taxon>Eumalacostraca</taxon>
        <taxon>Eucarida</taxon>
        <taxon>Decapoda</taxon>
        <taxon>Pleocyemata</taxon>
        <taxon>Astacidea</taxon>
        <taxon>Nephropoidea</taxon>
        <taxon>Nephropidae</taxon>
        <taxon>Homarus</taxon>
    </lineage>
</organism>
<feature type="binding site" evidence="5">
    <location>
        <position position="27"/>
    </location>
    <ligand>
        <name>Mg(2+)</name>
        <dbReference type="ChEBI" id="CHEBI:18420"/>
    </ligand>
</feature>
<keyword evidence="2 4" id="KW-0547">Nucleotide-binding</keyword>
<keyword evidence="5" id="KW-0479">Metal-binding</keyword>
<evidence type="ECO:0000256" key="4">
    <source>
        <dbReference type="PIRSR" id="PIRSR606689-1"/>
    </source>
</evidence>
<dbReference type="FunFam" id="3.40.50.300:FF:000412">
    <property type="entry name" value="ADP-ribosylation factor 1"/>
    <property type="match status" value="1"/>
</dbReference>
<dbReference type="Pfam" id="PF00025">
    <property type="entry name" value="Arf"/>
    <property type="match status" value="1"/>
</dbReference>
<accession>A0A8J5JCC4</accession>
<dbReference type="SUPFAM" id="SSF52540">
    <property type="entry name" value="P-loop containing nucleoside triphosphate hydrolases"/>
    <property type="match status" value="1"/>
</dbReference>
<dbReference type="Proteomes" id="UP000747542">
    <property type="component" value="Unassembled WGS sequence"/>
</dbReference>
<dbReference type="GO" id="GO:0003924">
    <property type="term" value="F:GTPase activity"/>
    <property type="evidence" value="ECO:0007669"/>
    <property type="project" value="InterPro"/>
</dbReference>
<dbReference type="Gene3D" id="3.40.50.300">
    <property type="entry name" value="P-loop containing nucleotide triphosphate hydrolases"/>
    <property type="match status" value="1"/>
</dbReference>
<dbReference type="SMART" id="SM00178">
    <property type="entry name" value="SAR"/>
    <property type="match status" value="1"/>
</dbReference>
<name>A0A8J5JCC4_HOMAM</name>
<dbReference type="CDD" id="cd00878">
    <property type="entry name" value="Arf_Arl"/>
    <property type="match status" value="1"/>
</dbReference>
<dbReference type="EMBL" id="JAHLQT010040280">
    <property type="protein sequence ID" value="KAG7155852.1"/>
    <property type="molecule type" value="Genomic_DNA"/>
</dbReference>
<dbReference type="GO" id="GO:0030010">
    <property type="term" value="P:establishment of cell polarity"/>
    <property type="evidence" value="ECO:0007669"/>
    <property type="project" value="UniProtKB-ARBA"/>
</dbReference>
<evidence type="ECO:0000256" key="3">
    <source>
        <dbReference type="ARBA" id="ARBA00023134"/>
    </source>
</evidence>
<sequence>MIGLHGSGITTVLHNLQLGEVLTLTPTVGFDVEVVEYDKFSFLSWYIGTPSKMMPLWRHYYPEAVGIIFVIDSNDPKGLVESRSRLKELLKCDELAGHPLLVLANKQDLPQAASVEKVTDILQLRHLDRLWFVQPTCAIKPFGIQEGLDWLLNHVPK</sequence>
<dbReference type="PANTHER" id="PTHR11711">
    <property type="entry name" value="ADP RIBOSYLATION FACTOR-RELATED"/>
    <property type="match status" value="1"/>
</dbReference>
<comment type="similarity">
    <text evidence="1">Belongs to the small GTPase superfamily. Arf family.</text>
</comment>
<protein>
    <submittedName>
        <fullName evidence="6">ADP-ribosylation factor 4-like</fullName>
    </submittedName>
</protein>
<dbReference type="PRINTS" id="PR00328">
    <property type="entry name" value="SAR1GTPBP"/>
</dbReference>
<evidence type="ECO:0000313" key="6">
    <source>
        <dbReference type="EMBL" id="KAG7155852.1"/>
    </source>
</evidence>
<dbReference type="GO" id="GO:0005525">
    <property type="term" value="F:GTP binding"/>
    <property type="evidence" value="ECO:0007669"/>
    <property type="project" value="UniProtKB-KW"/>
</dbReference>
<dbReference type="SMART" id="SM00177">
    <property type="entry name" value="ARF"/>
    <property type="match status" value="1"/>
</dbReference>
<proteinExistence type="inferred from homology"/>
<keyword evidence="7" id="KW-1185">Reference proteome</keyword>
<comment type="caution">
    <text evidence="6">The sequence shown here is derived from an EMBL/GenBank/DDBJ whole genome shotgun (WGS) entry which is preliminary data.</text>
</comment>
<dbReference type="GO" id="GO:0046872">
    <property type="term" value="F:metal ion binding"/>
    <property type="evidence" value="ECO:0007669"/>
    <property type="project" value="UniProtKB-KW"/>
</dbReference>
<evidence type="ECO:0000313" key="7">
    <source>
        <dbReference type="Proteomes" id="UP000747542"/>
    </source>
</evidence>
<feature type="binding site" evidence="4">
    <location>
        <begin position="105"/>
        <end position="108"/>
    </location>
    <ligand>
        <name>GTP</name>
        <dbReference type="ChEBI" id="CHEBI:37565"/>
    </ligand>
</feature>
<feature type="binding site" evidence="5">
    <location>
        <position position="10"/>
    </location>
    <ligand>
        <name>Mg(2+)</name>
        <dbReference type="ChEBI" id="CHEBI:18420"/>
    </ligand>
</feature>
<keyword evidence="3 4" id="KW-0342">GTP-binding</keyword>
<gene>
    <name evidence="6" type="primary">arf4-L</name>
    <name evidence="6" type="ORF">Hamer_G019267</name>
</gene>
<dbReference type="InterPro" id="IPR006689">
    <property type="entry name" value="Small_GTPase_ARF/SAR"/>
</dbReference>
<evidence type="ECO:0000256" key="2">
    <source>
        <dbReference type="ARBA" id="ARBA00022741"/>
    </source>
</evidence>
<dbReference type="AlphaFoldDB" id="A0A8J5JCC4"/>
<feature type="binding site" evidence="4">
    <location>
        <begin position="3"/>
        <end position="10"/>
    </location>
    <ligand>
        <name>GTP</name>
        <dbReference type="ChEBI" id="CHEBI:37565"/>
    </ligand>
</feature>
<dbReference type="InterPro" id="IPR024156">
    <property type="entry name" value="Small_GTPase_ARF"/>
</dbReference>